<sequence>MKKISFIHAADLHLDSPMVGLKHLPENIFNRVKESTFTALKKLTSAAIERQVDFVIIAGDIYDGEDRSIRAQARFRKEMEKLNDEKIPVYIVHGNHDHLNGSWVNLDMPKNVHVFNSKVETKVLQTKSGATVHLYGFSYGTRHVYDRKIDEYCKLDGADYHIGILHGNESAGTEHDNYAPFTLKDLIQKNFDYWALGHIHKRAVLSLAPTIIYPGNIQGRNKKESGSKGFYYVDFKDSEAQLDFIEASDIIWEDVTVDAATAVSFDDLYHLCQSAINTVRKERIGTLLSLTLKNTQLEDVREQRSSNSELLELLLEDEREEESFVWTADLSLTEKLMINKDKLKTEANFYGELFETIKHYDQTDQALAPLYEHNLGRKYLPHLVEAEKDELLEKAEKLLIELLYQA</sequence>
<dbReference type="PANTHER" id="PTHR30337">
    <property type="entry name" value="COMPONENT OF ATP-DEPENDENT DSDNA EXONUCLEASE"/>
    <property type="match status" value="1"/>
</dbReference>
<dbReference type="InterPro" id="IPR050535">
    <property type="entry name" value="DNA_Repair-Maintenance_Comp"/>
</dbReference>
<evidence type="ECO:0000313" key="4">
    <source>
        <dbReference type="Proteomes" id="UP000234950"/>
    </source>
</evidence>
<dbReference type="GO" id="GO:0004527">
    <property type="term" value="F:exonuclease activity"/>
    <property type="evidence" value="ECO:0007669"/>
    <property type="project" value="UniProtKB-KW"/>
</dbReference>
<proteinExistence type="predicted"/>
<dbReference type="CDD" id="cd00840">
    <property type="entry name" value="MPP_Mre11_N"/>
    <property type="match status" value="1"/>
</dbReference>
<keyword evidence="1" id="KW-0378">Hydrolase</keyword>
<accession>A0A2N5HBX7</accession>
<dbReference type="Gene3D" id="3.60.21.10">
    <property type="match status" value="1"/>
</dbReference>
<dbReference type="EMBL" id="PGVE01000064">
    <property type="protein sequence ID" value="PLS03010.1"/>
    <property type="molecule type" value="Genomic_DNA"/>
</dbReference>
<dbReference type="OrthoDB" id="9773856at2"/>
<dbReference type="InterPro" id="IPR004843">
    <property type="entry name" value="Calcineurin-like_PHP"/>
</dbReference>
<dbReference type="RefSeq" id="WP_101649204.1">
    <property type="nucleotide sequence ID" value="NZ_PGVE01000064.1"/>
</dbReference>
<evidence type="ECO:0000259" key="2">
    <source>
        <dbReference type="Pfam" id="PF00149"/>
    </source>
</evidence>
<keyword evidence="3" id="KW-0269">Exonuclease</keyword>
<keyword evidence="3" id="KW-0540">Nuclease</keyword>
<dbReference type="PANTHER" id="PTHR30337:SF7">
    <property type="entry name" value="PHOSPHOESTERASE"/>
    <property type="match status" value="1"/>
</dbReference>
<name>A0A2N5HBX7_9BACI</name>
<keyword evidence="4" id="KW-1185">Reference proteome</keyword>
<dbReference type="AlphaFoldDB" id="A0A2N5HBX7"/>
<comment type="caution">
    <text evidence="3">The sequence shown here is derived from an EMBL/GenBank/DDBJ whole genome shotgun (WGS) entry which is preliminary data.</text>
</comment>
<reference evidence="3 4" key="1">
    <citation type="submission" date="2017-11" db="EMBL/GenBank/DDBJ databases">
        <title>Comparitive Functional Genomics of Dry Heat Resistant strains isolated from the Viking Spacecraft.</title>
        <authorList>
            <person name="Seuylemezian A."/>
            <person name="Cooper K."/>
            <person name="Vaishampayan P."/>
        </authorList>
    </citation>
    <scope>NUCLEOTIDE SEQUENCE [LARGE SCALE GENOMIC DNA]</scope>
    <source>
        <strain evidence="3 4">V32-6</strain>
    </source>
</reference>
<feature type="domain" description="Calcineurin-like phosphoesterase" evidence="2">
    <location>
        <begin position="5"/>
        <end position="201"/>
    </location>
</feature>
<dbReference type="InterPro" id="IPR014576">
    <property type="entry name" value="Pesterase_YhaO"/>
</dbReference>
<gene>
    <name evidence="3" type="ORF">CVD27_17670</name>
</gene>
<organism evidence="3 4">
    <name type="scientific">Neobacillus cucumis</name>
    <dbReference type="NCBI Taxonomy" id="1740721"/>
    <lineage>
        <taxon>Bacteria</taxon>
        <taxon>Bacillati</taxon>
        <taxon>Bacillota</taxon>
        <taxon>Bacilli</taxon>
        <taxon>Bacillales</taxon>
        <taxon>Bacillaceae</taxon>
        <taxon>Neobacillus</taxon>
    </lineage>
</organism>
<dbReference type="SUPFAM" id="SSF56300">
    <property type="entry name" value="Metallo-dependent phosphatases"/>
    <property type="match status" value="1"/>
</dbReference>
<dbReference type="InterPro" id="IPR041796">
    <property type="entry name" value="Mre11_N"/>
</dbReference>
<dbReference type="PIRSF" id="PIRSF033091">
    <property type="entry name" value="Pesterase_YhaO"/>
    <property type="match status" value="1"/>
</dbReference>
<dbReference type="InterPro" id="IPR029052">
    <property type="entry name" value="Metallo-depent_PP-like"/>
</dbReference>
<protein>
    <submittedName>
        <fullName evidence="3">DNA repair exonuclease</fullName>
    </submittedName>
</protein>
<evidence type="ECO:0000256" key="1">
    <source>
        <dbReference type="ARBA" id="ARBA00022801"/>
    </source>
</evidence>
<dbReference type="Proteomes" id="UP000234950">
    <property type="component" value="Unassembled WGS sequence"/>
</dbReference>
<dbReference type="Pfam" id="PF00149">
    <property type="entry name" value="Metallophos"/>
    <property type="match status" value="1"/>
</dbReference>
<evidence type="ECO:0000313" key="3">
    <source>
        <dbReference type="EMBL" id="PLS03010.1"/>
    </source>
</evidence>